<evidence type="ECO:0000313" key="5">
    <source>
        <dbReference type="Proteomes" id="UP000014760"/>
    </source>
</evidence>
<dbReference type="EnsemblMetazoa" id="CapteT154856">
    <property type="protein sequence ID" value="CapteP154856"/>
    <property type="gene ID" value="CapteG154856"/>
</dbReference>
<dbReference type="InterPro" id="IPR029063">
    <property type="entry name" value="SAM-dependent_MTases_sf"/>
</dbReference>
<dbReference type="OMA" id="RAYYGFS"/>
<dbReference type="Proteomes" id="UP000014760">
    <property type="component" value="Unassembled WGS sequence"/>
</dbReference>
<dbReference type="STRING" id="283909.R7V4I8"/>
<dbReference type="Gene3D" id="3.40.50.150">
    <property type="entry name" value="Vaccinia Virus protein VP39"/>
    <property type="match status" value="1"/>
</dbReference>
<proteinExistence type="predicted"/>
<evidence type="ECO:0000313" key="4">
    <source>
        <dbReference type="EnsemblMetazoa" id="CapteP154856"/>
    </source>
</evidence>
<evidence type="ECO:0000256" key="1">
    <source>
        <dbReference type="SAM" id="MobiDB-lite"/>
    </source>
</evidence>
<dbReference type="PANTHER" id="PTHR45128">
    <property type="entry name" value="METHYLTRANSFERASE TYPE 11"/>
    <property type="match status" value="1"/>
</dbReference>
<organism evidence="3">
    <name type="scientific">Capitella teleta</name>
    <name type="common">Polychaete worm</name>
    <dbReference type="NCBI Taxonomy" id="283909"/>
    <lineage>
        <taxon>Eukaryota</taxon>
        <taxon>Metazoa</taxon>
        <taxon>Spiralia</taxon>
        <taxon>Lophotrochozoa</taxon>
        <taxon>Annelida</taxon>
        <taxon>Polychaeta</taxon>
        <taxon>Sedentaria</taxon>
        <taxon>Scolecida</taxon>
        <taxon>Capitellidae</taxon>
        <taxon>Capitella</taxon>
    </lineage>
</organism>
<keyword evidence="5" id="KW-1185">Reference proteome</keyword>
<dbReference type="CDD" id="cd02440">
    <property type="entry name" value="AdoMet_MTases"/>
    <property type="match status" value="1"/>
</dbReference>
<evidence type="ECO:0000259" key="2">
    <source>
        <dbReference type="Pfam" id="PF13847"/>
    </source>
</evidence>
<dbReference type="AlphaFoldDB" id="R7V4I8"/>
<dbReference type="PROSITE" id="PS51257">
    <property type="entry name" value="PROKAR_LIPOPROTEIN"/>
    <property type="match status" value="1"/>
</dbReference>
<dbReference type="PANTHER" id="PTHR45128:SF1">
    <property type="entry name" value="S-ADENOSYLMETHIONINE-DEPENDENT METHYLTRANSFERASE RV2258C"/>
    <property type="match status" value="1"/>
</dbReference>
<reference evidence="3 5" key="2">
    <citation type="journal article" date="2013" name="Nature">
        <title>Insights into bilaterian evolution from three spiralian genomes.</title>
        <authorList>
            <person name="Simakov O."/>
            <person name="Marletaz F."/>
            <person name="Cho S.J."/>
            <person name="Edsinger-Gonzales E."/>
            <person name="Havlak P."/>
            <person name="Hellsten U."/>
            <person name="Kuo D.H."/>
            <person name="Larsson T."/>
            <person name="Lv J."/>
            <person name="Arendt D."/>
            <person name="Savage R."/>
            <person name="Osoegawa K."/>
            <person name="de Jong P."/>
            <person name="Grimwood J."/>
            <person name="Chapman J.A."/>
            <person name="Shapiro H."/>
            <person name="Aerts A."/>
            <person name="Otillar R.P."/>
            <person name="Terry A.Y."/>
            <person name="Boore J.L."/>
            <person name="Grigoriev I.V."/>
            <person name="Lindberg D.R."/>
            <person name="Seaver E.C."/>
            <person name="Weisblat D.A."/>
            <person name="Putnam N.H."/>
            <person name="Rokhsar D.S."/>
        </authorList>
    </citation>
    <scope>NUCLEOTIDE SEQUENCE</scope>
    <source>
        <strain evidence="3 5">I ESC-2004</strain>
    </source>
</reference>
<name>R7V4I8_CAPTE</name>
<dbReference type="OrthoDB" id="565050at2759"/>
<dbReference type="InterPro" id="IPR053173">
    <property type="entry name" value="SAM-binding_MTase"/>
</dbReference>
<feature type="domain" description="Methyltransferase" evidence="2">
    <location>
        <begin position="165"/>
        <end position="281"/>
    </location>
</feature>
<evidence type="ECO:0000313" key="3">
    <source>
        <dbReference type="EMBL" id="ELU11271.1"/>
    </source>
</evidence>
<accession>R7V4I8</accession>
<reference evidence="5" key="1">
    <citation type="submission" date="2012-12" db="EMBL/GenBank/DDBJ databases">
        <authorList>
            <person name="Hellsten U."/>
            <person name="Grimwood J."/>
            <person name="Chapman J.A."/>
            <person name="Shapiro H."/>
            <person name="Aerts A."/>
            <person name="Otillar R.P."/>
            <person name="Terry A.Y."/>
            <person name="Boore J.L."/>
            <person name="Simakov O."/>
            <person name="Marletaz F."/>
            <person name="Cho S.-J."/>
            <person name="Edsinger-Gonzales E."/>
            <person name="Havlak P."/>
            <person name="Kuo D.-H."/>
            <person name="Larsson T."/>
            <person name="Lv J."/>
            <person name="Arendt D."/>
            <person name="Savage R."/>
            <person name="Osoegawa K."/>
            <person name="de Jong P."/>
            <person name="Lindberg D.R."/>
            <person name="Seaver E.C."/>
            <person name="Weisblat D.A."/>
            <person name="Putnam N.H."/>
            <person name="Grigoriev I.V."/>
            <person name="Rokhsar D.S."/>
        </authorList>
    </citation>
    <scope>NUCLEOTIDE SEQUENCE</scope>
    <source>
        <strain evidence="5">I ESC-2004</strain>
    </source>
</reference>
<dbReference type="InterPro" id="IPR025714">
    <property type="entry name" value="Methyltranfer_dom"/>
</dbReference>
<sequence length="371" mass="41631">MSSKETSAEFADRLNTMITHGVATMACSMGSQKGFFEKIAQFEDTFSPEELAVKCHSKTPVIRHWLLALTASDIIEMPSDDLFRLPQHRREAVLSPMSPIHSKAKFVSAFGRMEPELMDFMDRDYDKAVQTFFRTMVYEDRKRGLVSQIPAIVDDVPSLHQKLETGITVLDIGSNKGDLLFILASKYPKSTFIGVDPANPDTELAVKRAAEKGLTNVQFLVEDALKMPAEWTEKFDYIITINTLHHLPDGVRGCAEMKRILKPDGYLSIIELRKEDTEEANMSQPGAAMFYLFNIAAMSMGHRHDKKEDKVKVTQGGDLRTGRGETTGGDHSMNTLSLLTGFIKDGGFTRINRTEAPRSDFLDQVHFLCQK</sequence>
<dbReference type="HOGENOM" id="CLU_063529_1_1_1"/>
<dbReference type="SUPFAM" id="SSF53335">
    <property type="entry name" value="S-adenosyl-L-methionine-dependent methyltransferases"/>
    <property type="match status" value="1"/>
</dbReference>
<dbReference type="EMBL" id="AMQN01020181">
    <property type="status" value="NOT_ANNOTATED_CDS"/>
    <property type="molecule type" value="Genomic_DNA"/>
</dbReference>
<dbReference type="EMBL" id="KB296813">
    <property type="protein sequence ID" value="ELU11271.1"/>
    <property type="molecule type" value="Genomic_DNA"/>
</dbReference>
<gene>
    <name evidence="3" type="ORF">CAPTEDRAFT_154856</name>
</gene>
<reference evidence="4" key="3">
    <citation type="submission" date="2015-06" db="UniProtKB">
        <authorList>
            <consortium name="EnsemblMetazoa"/>
        </authorList>
    </citation>
    <scope>IDENTIFICATION</scope>
</reference>
<dbReference type="Pfam" id="PF13847">
    <property type="entry name" value="Methyltransf_31"/>
    <property type="match status" value="1"/>
</dbReference>
<protein>
    <recommendedName>
        <fullName evidence="2">Methyltransferase domain-containing protein</fullName>
    </recommendedName>
</protein>
<feature type="region of interest" description="Disordered" evidence="1">
    <location>
        <begin position="304"/>
        <end position="330"/>
    </location>
</feature>